<name>A0A9W8HMV0_9FUNG</name>
<feature type="non-terminal residue" evidence="2">
    <location>
        <position position="1"/>
    </location>
</feature>
<organism evidence="2 3">
    <name type="scientific">Coemansia guatemalensis</name>
    <dbReference type="NCBI Taxonomy" id="2761395"/>
    <lineage>
        <taxon>Eukaryota</taxon>
        <taxon>Fungi</taxon>
        <taxon>Fungi incertae sedis</taxon>
        <taxon>Zoopagomycota</taxon>
        <taxon>Kickxellomycotina</taxon>
        <taxon>Kickxellomycetes</taxon>
        <taxon>Kickxellales</taxon>
        <taxon>Kickxellaceae</taxon>
        <taxon>Coemansia</taxon>
    </lineage>
</organism>
<feature type="non-terminal residue" evidence="2">
    <location>
        <position position="93"/>
    </location>
</feature>
<reference evidence="2" key="1">
    <citation type="submission" date="2022-07" db="EMBL/GenBank/DDBJ databases">
        <title>Phylogenomic reconstructions and comparative analyses of Kickxellomycotina fungi.</title>
        <authorList>
            <person name="Reynolds N.K."/>
            <person name="Stajich J.E."/>
            <person name="Barry K."/>
            <person name="Grigoriev I.V."/>
            <person name="Crous P."/>
            <person name="Smith M.E."/>
        </authorList>
    </citation>
    <scope>NUCLEOTIDE SEQUENCE</scope>
    <source>
        <strain evidence="2">NRRL 1565</strain>
    </source>
</reference>
<sequence>RQRQNGETRDSRDARVRANVQVQRRRSITQLVVGEGKESKTGLGEQEEDGSGNATLRRTPHRLIDAQELRLANKEGRGHFKYKHGDRISTRNL</sequence>
<dbReference type="EMBL" id="JANBUO010003913">
    <property type="protein sequence ID" value="KAJ2789066.1"/>
    <property type="molecule type" value="Genomic_DNA"/>
</dbReference>
<dbReference type="Proteomes" id="UP001140094">
    <property type="component" value="Unassembled WGS sequence"/>
</dbReference>
<proteinExistence type="predicted"/>
<gene>
    <name evidence="2" type="ORF">H4R20_007249</name>
</gene>
<dbReference type="AlphaFoldDB" id="A0A9W8HMV0"/>
<evidence type="ECO:0000313" key="2">
    <source>
        <dbReference type="EMBL" id="KAJ2789066.1"/>
    </source>
</evidence>
<evidence type="ECO:0000256" key="1">
    <source>
        <dbReference type="SAM" id="MobiDB-lite"/>
    </source>
</evidence>
<accession>A0A9W8HMV0</accession>
<comment type="caution">
    <text evidence="2">The sequence shown here is derived from an EMBL/GenBank/DDBJ whole genome shotgun (WGS) entry which is preliminary data.</text>
</comment>
<protein>
    <submittedName>
        <fullName evidence="2">Uncharacterized protein</fullName>
    </submittedName>
</protein>
<evidence type="ECO:0000313" key="3">
    <source>
        <dbReference type="Proteomes" id="UP001140094"/>
    </source>
</evidence>
<keyword evidence="3" id="KW-1185">Reference proteome</keyword>
<feature type="region of interest" description="Disordered" evidence="1">
    <location>
        <begin position="27"/>
        <end position="55"/>
    </location>
</feature>